<feature type="region of interest" description="Disordered" evidence="1">
    <location>
        <begin position="25"/>
        <end position="56"/>
    </location>
</feature>
<proteinExistence type="predicted"/>
<feature type="chain" id="PRO_5045932496" evidence="2">
    <location>
        <begin position="20"/>
        <end position="56"/>
    </location>
</feature>
<evidence type="ECO:0000256" key="2">
    <source>
        <dbReference type="SAM" id="SignalP"/>
    </source>
</evidence>
<feature type="signal peptide" evidence="2">
    <location>
        <begin position="1"/>
        <end position="19"/>
    </location>
</feature>
<keyword evidence="2" id="KW-0732">Signal</keyword>
<evidence type="ECO:0000256" key="1">
    <source>
        <dbReference type="SAM" id="MobiDB-lite"/>
    </source>
</evidence>
<comment type="caution">
    <text evidence="3">The sequence shown here is derived from an EMBL/GenBank/DDBJ whole genome shotgun (WGS) entry which is preliminary data.</text>
</comment>
<gene>
    <name evidence="3" type="ORF">HF526_15495</name>
</gene>
<dbReference type="RefSeq" id="WP_169382150.1">
    <property type="nucleotide sequence ID" value="NZ_JAAXLA010000026.1"/>
</dbReference>
<protein>
    <submittedName>
        <fullName evidence="3">Uncharacterized protein</fullName>
    </submittedName>
</protein>
<reference evidence="3 4" key="1">
    <citation type="submission" date="2020-04" db="EMBL/GenBank/DDBJ databases">
        <authorList>
            <person name="Klaysubun C."/>
            <person name="Duangmal K."/>
            <person name="Lipun K."/>
        </authorList>
    </citation>
    <scope>NUCLEOTIDE SEQUENCE [LARGE SCALE GENOMIC DNA]</scope>
    <source>
        <strain evidence="3 4">K10HN5</strain>
    </source>
</reference>
<name>A0ABX1SEC8_9PSEU</name>
<evidence type="ECO:0000313" key="3">
    <source>
        <dbReference type="EMBL" id="NMH98701.1"/>
    </source>
</evidence>
<dbReference type="Proteomes" id="UP000820669">
    <property type="component" value="Unassembled WGS sequence"/>
</dbReference>
<organism evidence="3 4">
    <name type="scientific">Pseudonocardia acidicola</name>
    <dbReference type="NCBI Taxonomy" id="2724939"/>
    <lineage>
        <taxon>Bacteria</taxon>
        <taxon>Bacillati</taxon>
        <taxon>Actinomycetota</taxon>
        <taxon>Actinomycetes</taxon>
        <taxon>Pseudonocardiales</taxon>
        <taxon>Pseudonocardiaceae</taxon>
        <taxon>Pseudonocardia</taxon>
    </lineage>
</organism>
<sequence length="56" mass="5911">MLPPSFTIMAIAAAEYAIAALTAGPTRARRRPGPDSIAPIPAQARPRAGWTAAPWR</sequence>
<feature type="compositionally biased region" description="Low complexity" evidence="1">
    <location>
        <begin position="37"/>
        <end position="48"/>
    </location>
</feature>
<evidence type="ECO:0000313" key="4">
    <source>
        <dbReference type="Proteomes" id="UP000820669"/>
    </source>
</evidence>
<dbReference type="EMBL" id="JAAXLA010000026">
    <property type="protein sequence ID" value="NMH98701.1"/>
    <property type="molecule type" value="Genomic_DNA"/>
</dbReference>
<keyword evidence="4" id="KW-1185">Reference proteome</keyword>
<accession>A0ABX1SEC8</accession>